<sequence>MAEMASHPMEKMWWMKRSVVVRTVRLTRFRKMEMIAPITTKVGVRTKRTRRKMCLLAVMMKMSKIGKTAHLRTMGVTETTGMTLMMTITPAQAANISRLKTSKRMEAVSNMLFFPMTTNSTRPITTSNVTSKSRVSLTSESSEQHESDGSIEYHILHEYCWPDEAGLCIGHSPQTFDMSHLAVEGENYIDDRDVDYSDYKAEDFNQEGEYTYPKYTTCVETSTYHAEEVHVKKGPGLIRRYTDKTKASWQDEENREKRRKAGKKAIYILQAGAGHTKVGRVVNGVYEGGSEIPRSRGGGKKVVGKTVAKVAVKVAVKALFRV</sequence>
<proteinExistence type="predicted"/>
<organism evidence="2 3">
    <name type="scientific">Setomelanomma holmii</name>
    <dbReference type="NCBI Taxonomy" id="210430"/>
    <lineage>
        <taxon>Eukaryota</taxon>
        <taxon>Fungi</taxon>
        <taxon>Dikarya</taxon>
        <taxon>Ascomycota</taxon>
        <taxon>Pezizomycotina</taxon>
        <taxon>Dothideomycetes</taxon>
        <taxon>Pleosporomycetidae</taxon>
        <taxon>Pleosporales</taxon>
        <taxon>Pleosporineae</taxon>
        <taxon>Phaeosphaeriaceae</taxon>
        <taxon>Setomelanomma</taxon>
    </lineage>
</organism>
<dbReference type="EMBL" id="ML978202">
    <property type="protein sequence ID" value="KAF2029352.1"/>
    <property type="molecule type" value="Genomic_DNA"/>
</dbReference>
<comment type="caution">
    <text evidence="2">The sequence shown here is derived from an EMBL/GenBank/DDBJ whole genome shotgun (WGS) entry which is preliminary data.</text>
</comment>
<feature type="compositionally biased region" description="Polar residues" evidence="1">
    <location>
        <begin position="124"/>
        <end position="141"/>
    </location>
</feature>
<keyword evidence="3" id="KW-1185">Reference proteome</keyword>
<evidence type="ECO:0000313" key="3">
    <source>
        <dbReference type="Proteomes" id="UP000799777"/>
    </source>
</evidence>
<reference evidence="2" key="1">
    <citation type="journal article" date="2020" name="Stud. Mycol.">
        <title>101 Dothideomycetes genomes: a test case for predicting lifestyles and emergence of pathogens.</title>
        <authorList>
            <person name="Haridas S."/>
            <person name="Albert R."/>
            <person name="Binder M."/>
            <person name="Bloem J."/>
            <person name="Labutti K."/>
            <person name="Salamov A."/>
            <person name="Andreopoulos B."/>
            <person name="Baker S."/>
            <person name="Barry K."/>
            <person name="Bills G."/>
            <person name="Bluhm B."/>
            <person name="Cannon C."/>
            <person name="Castanera R."/>
            <person name="Culley D."/>
            <person name="Daum C."/>
            <person name="Ezra D."/>
            <person name="Gonzalez J."/>
            <person name="Henrissat B."/>
            <person name="Kuo A."/>
            <person name="Liang C."/>
            <person name="Lipzen A."/>
            <person name="Lutzoni F."/>
            <person name="Magnuson J."/>
            <person name="Mondo S."/>
            <person name="Nolan M."/>
            <person name="Ohm R."/>
            <person name="Pangilinan J."/>
            <person name="Park H.-J."/>
            <person name="Ramirez L."/>
            <person name="Alfaro M."/>
            <person name="Sun H."/>
            <person name="Tritt A."/>
            <person name="Yoshinaga Y."/>
            <person name="Zwiers L.-H."/>
            <person name="Turgeon B."/>
            <person name="Goodwin S."/>
            <person name="Spatafora J."/>
            <person name="Crous P."/>
            <person name="Grigoriev I."/>
        </authorList>
    </citation>
    <scope>NUCLEOTIDE SEQUENCE</scope>
    <source>
        <strain evidence="2">CBS 110217</strain>
    </source>
</reference>
<dbReference type="AlphaFoldDB" id="A0A9P4H8A0"/>
<name>A0A9P4H8A0_9PLEO</name>
<accession>A0A9P4H8A0</accession>
<dbReference type="Proteomes" id="UP000799777">
    <property type="component" value="Unassembled WGS sequence"/>
</dbReference>
<evidence type="ECO:0000313" key="2">
    <source>
        <dbReference type="EMBL" id="KAF2029352.1"/>
    </source>
</evidence>
<protein>
    <submittedName>
        <fullName evidence="2">Uncharacterized protein</fullName>
    </submittedName>
</protein>
<evidence type="ECO:0000256" key="1">
    <source>
        <dbReference type="SAM" id="MobiDB-lite"/>
    </source>
</evidence>
<feature type="region of interest" description="Disordered" evidence="1">
    <location>
        <begin position="124"/>
        <end position="148"/>
    </location>
</feature>
<gene>
    <name evidence="2" type="ORF">EK21DRAFT_89929</name>
</gene>